<organism evidence="3 4">
    <name type="scientific">Cyanobacterium stanieri (strain ATCC 29140 / PCC 7202)</name>
    <dbReference type="NCBI Taxonomy" id="292563"/>
    <lineage>
        <taxon>Bacteria</taxon>
        <taxon>Bacillati</taxon>
        <taxon>Cyanobacteriota</taxon>
        <taxon>Cyanophyceae</taxon>
        <taxon>Oscillatoriophycideae</taxon>
        <taxon>Chroococcales</taxon>
        <taxon>Geminocystaceae</taxon>
        <taxon>Cyanobacterium</taxon>
    </lineage>
</organism>
<keyword evidence="4" id="KW-1185">Reference proteome</keyword>
<proteinExistence type="predicted"/>
<dbReference type="BioCyc" id="CSTA292563:G1353-1377-MONOMER"/>
<evidence type="ECO:0000313" key="4">
    <source>
        <dbReference type="Proteomes" id="UP000010483"/>
    </source>
</evidence>
<dbReference type="EMBL" id="CP003940">
    <property type="protein sequence ID" value="AFZ47329.1"/>
    <property type="molecule type" value="Genomic_DNA"/>
</dbReference>
<sequence>MFRRRNVTYIVIFIVTCLITLFLNYKFSNHQVIALNPSNDSLRWRQEMVKMDEDCKQDYQQFFNTEFTQESLNLEQVVKQLQDLKQSTGKNAAALWVWSYPDALEVAMITAENKPQGAVFREADAVTIDQVVNEYIEHITNPFPILGIRNSTAYLTPAQQLYDWMIKPFQSQLQGENIDTIIICVGPRLRSIPFAALYDGTDFLVEKYSIAMVPSFTLTNLDVSPRNQEEIKILAMGTSTFEFLSPLPGVALEIDNIVPSPWNGVKMTENLFTLDNLQAQREQNPYEIIHLATHAKFEPGQPQDSFIQLADRPLTLEDIRELNWDNPPVSLLTLSACETAMGDPQAELGFGGLAVQSGVRSALGSYWQVSDAGTLALMTEFYQHLKFYQDQTDILLKSDALRDTQISMIHHQVYVNDGQLRSTRGNLSLPSMLTEFGDDDLSHPFYWAPFTIIGSPW</sequence>
<accession>K9YKE3</accession>
<dbReference type="Pfam" id="PF12770">
    <property type="entry name" value="CHAT"/>
    <property type="match status" value="1"/>
</dbReference>
<dbReference type="STRING" id="292563.Cyast_1364"/>
<feature type="domain" description="CHAT" evidence="2">
    <location>
        <begin position="157"/>
        <end position="455"/>
    </location>
</feature>
<evidence type="ECO:0000256" key="1">
    <source>
        <dbReference type="SAM" id="Phobius"/>
    </source>
</evidence>
<keyword evidence="1" id="KW-0472">Membrane</keyword>
<feature type="transmembrane region" description="Helical" evidence="1">
    <location>
        <begin position="7"/>
        <end position="25"/>
    </location>
</feature>
<keyword evidence="1" id="KW-0812">Transmembrane</keyword>
<reference evidence="4" key="1">
    <citation type="journal article" date="2013" name="Proc. Natl. Acad. Sci. U.S.A.">
        <title>Improving the coverage of the cyanobacterial phylum using diversity-driven genome sequencing.</title>
        <authorList>
            <person name="Shih P.M."/>
            <person name="Wu D."/>
            <person name="Latifi A."/>
            <person name="Axen S.D."/>
            <person name="Fewer D.P."/>
            <person name="Talla E."/>
            <person name="Calteau A."/>
            <person name="Cai F."/>
            <person name="Tandeau de Marsac N."/>
            <person name="Rippka R."/>
            <person name="Herdman M."/>
            <person name="Sivonen K."/>
            <person name="Coursin T."/>
            <person name="Laurent T."/>
            <person name="Goodwin L."/>
            <person name="Nolan M."/>
            <person name="Davenport K.W."/>
            <person name="Han C.S."/>
            <person name="Rubin E.M."/>
            <person name="Eisen J.A."/>
            <person name="Woyke T."/>
            <person name="Gugger M."/>
            <person name="Kerfeld C.A."/>
        </authorList>
    </citation>
    <scope>NUCLEOTIDE SEQUENCE [LARGE SCALE GENOMIC DNA]</scope>
    <source>
        <strain evidence="4">ATCC 29140 / PCC 7202</strain>
    </source>
</reference>
<dbReference type="Proteomes" id="UP000010483">
    <property type="component" value="Chromosome"/>
</dbReference>
<evidence type="ECO:0000259" key="2">
    <source>
        <dbReference type="Pfam" id="PF12770"/>
    </source>
</evidence>
<evidence type="ECO:0000313" key="3">
    <source>
        <dbReference type="EMBL" id="AFZ47329.1"/>
    </source>
</evidence>
<dbReference type="KEGG" id="csn:Cyast_1364"/>
<dbReference type="AlphaFoldDB" id="K9YKE3"/>
<gene>
    <name evidence="3" type="ordered locus">Cyast_1364</name>
</gene>
<protein>
    <recommendedName>
        <fullName evidence="2">CHAT domain-containing protein</fullName>
    </recommendedName>
</protein>
<name>K9YKE3_CYASC</name>
<dbReference type="InterPro" id="IPR024983">
    <property type="entry name" value="CHAT_dom"/>
</dbReference>
<dbReference type="eggNOG" id="COG4995">
    <property type="taxonomic scope" value="Bacteria"/>
</dbReference>
<dbReference type="HOGENOM" id="CLU_019562_1_1_3"/>
<keyword evidence="1" id="KW-1133">Transmembrane helix</keyword>
<dbReference type="PATRIC" id="fig|292563.3.peg.1427"/>